<dbReference type="EMBL" id="JBBNAG010000007">
    <property type="protein sequence ID" value="KAK9119191.1"/>
    <property type="molecule type" value="Genomic_DNA"/>
</dbReference>
<evidence type="ECO:0000313" key="3">
    <source>
        <dbReference type="Proteomes" id="UP001419268"/>
    </source>
</evidence>
<protein>
    <submittedName>
        <fullName evidence="2">Uncharacterized protein</fullName>
    </submittedName>
</protein>
<dbReference type="AlphaFoldDB" id="A0AAP0IR12"/>
<sequence>MVSVRLNRMARPKTRANRPLRRVGQRDQASIAASKVEEGMPERKHPTCSNKKAKASEAKKVIWDITLKGALSMILYSTTTTMEFMDIVEPHNPTRDLEANVIRSTHSKRPLPTMDAGCTPKVNLTIDDAFQMEDQVIAFCRVLQNEHTYQSTTTIAQSEEELHPLGCSSLRPKGKRPFGEHYTLNFSKYFSLTLVMEFETL</sequence>
<dbReference type="Proteomes" id="UP001419268">
    <property type="component" value="Unassembled WGS sequence"/>
</dbReference>
<evidence type="ECO:0000256" key="1">
    <source>
        <dbReference type="SAM" id="MobiDB-lite"/>
    </source>
</evidence>
<accession>A0AAP0IR12</accession>
<feature type="region of interest" description="Disordered" evidence="1">
    <location>
        <begin position="1"/>
        <end position="29"/>
    </location>
</feature>
<comment type="caution">
    <text evidence="2">The sequence shown here is derived from an EMBL/GenBank/DDBJ whole genome shotgun (WGS) entry which is preliminary data.</text>
</comment>
<keyword evidence="3" id="KW-1185">Reference proteome</keyword>
<feature type="compositionally biased region" description="Basic residues" evidence="1">
    <location>
        <begin position="8"/>
        <end position="23"/>
    </location>
</feature>
<reference evidence="2 3" key="1">
    <citation type="submission" date="2024-01" db="EMBL/GenBank/DDBJ databases">
        <title>Genome assemblies of Stephania.</title>
        <authorList>
            <person name="Yang L."/>
        </authorList>
    </citation>
    <scope>NUCLEOTIDE SEQUENCE [LARGE SCALE GENOMIC DNA]</scope>
    <source>
        <strain evidence="2">JXDWG</strain>
        <tissue evidence="2">Leaf</tissue>
    </source>
</reference>
<organism evidence="2 3">
    <name type="scientific">Stephania cephalantha</name>
    <dbReference type="NCBI Taxonomy" id="152367"/>
    <lineage>
        <taxon>Eukaryota</taxon>
        <taxon>Viridiplantae</taxon>
        <taxon>Streptophyta</taxon>
        <taxon>Embryophyta</taxon>
        <taxon>Tracheophyta</taxon>
        <taxon>Spermatophyta</taxon>
        <taxon>Magnoliopsida</taxon>
        <taxon>Ranunculales</taxon>
        <taxon>Menispermaceae</taxon>
        <taxon>Menispermoideae</taxon>
        <taxon>Cissampelideae</taxon>
        <taxon>Stephania</taxon>
    </lineage>
</organism>
<name>A0AAP0IR12_9MAGN</name>
<proteinExistence type="predicted"/>
<evidence type="ECO:0000313" key="2">
    <source>
        <dbReference type="EMBL" id="KAK9119191.1"/>
    </source>
</evidence>
<gene>
    <name evidence="2" type="ORF">Scep_017284</name>
</gene>